<evidence type="ECO:0000313" key="1">
    <source>
        <dbReference type="EMBL" id="ACY19073.1"/>
    </source>
</evidence>
<gene>
    <name evidence="1" type="ordered locus">Hoch_6607</name>
</gene>
<dbReference type="KEGG" id="hoh:Hoch_6607"/>
<proteinExistence type="predicted"/>
<sequence length="55" mass="6449">MCPKKKRARGARDAAGYRHKERGTYFMRMETEESGNIAALYTGTWGRSELFRHLR</sequence>
<accession>D0LRT1</accession>
<reference evidence="1 2" key="1">
    <citation type="journal article" date="2010" name="Stand. Genomic Sci.">
        <title>Complete genome sequence of Haliangium ochraceum type strain (SMP-2).</title>
        <authorList>
            <consortium name="US DOE Joint Genome Institute (JGI-PGF)"/>
            <person name="Ivanova N."/>
            <person name="Daum C."/>
            <person name="Lang E."/>
            <person name="Abt B."/>
            <person name="Kopitz M."/>
            <person name="Saunders E."/>
            <person name="Lapidus A."/>
            <person name="Lucas S."/>
            <person name="Glavina Del Rio T."/>
            <person name="Nolan M."/>
            <person name="Tice H."/>
            <person name="Copeland A."/>
            <person name="Cheng J.F."/>
            <person name="Chen F."/>
            <person name="Bruce D."/>
            <person name="Goodwin L."/>
            <person name="Pitluck S."/>
            <person name="Mavromatis K."/>
            <person name="Pati A."/>
            <person name="Mikhailova N."/>
            <person name="Chen A."/>
            <person name="Palaniappan K."/>
            <person name="Land M."/>
            <person name="Hauser L."/>
            <person name="Chang Y.J."/>
            <person name="Jeffries C.D."/>
            <person name="Detter J.C."/>
            <person name="Brettin T."/>
            <person name="Rohde M."/>
            <person name="Goker M."/>
            <person name="Bristow J."/>
            <person name="Markowitz V."/>
            <person name="Eisen J.A."/>
            <person name="Hugenholtz P."/>
            <person name="Kyrpides N.C."/>
            <person name="Klenk H.P."/>
        </authorList>
    </citation>
    <scope>NUCLEOTIDE SEQUENCE [LARGE SCALE GENOMIC DNA]</scope>
    <source>
        <strain evidence="2">DSM 14365 / CIP 107738 / JCM 11303 / AJ 13395 / SMP-2</strain>
    </source>
</reference>
<protein>
    <submittedName>
        <fullName evidence="1">Uncharacterized protein</fullName>
    </submittedName>
</protein>
<dbReference type="EMBL" id="CP001804">
    <property type="protein sequence ID" value="ACY19073.1"/>
    <property type="molecule type" value="Genomic_DNA"/>
</dbReference>
<dbReference type="HOGENOM" id="CLU_3025994_0_0_7"/>
<dbReference type="AlphaFoldDB" id="D0LRT1"/>
<evidence type="ECO:0000313" key="2">
    <source>
        <dbReference type="Proteomes" id="UP000001880"/>
    </source>
</evidence>
<dbReference type="STRING" id="502025.Hoch_6607"/>
<dbReference type="Proteomes" id="UP000001880">
    <property type="component" value="Chromosome"/>
</dbReference>
<organism evidence="1 2">
    <name type="scientific">Haliangium ochraceum (strain DSM 14365 / JCM 11303 / SMP-2)</name>
    <dbReference type="NCBI Taxonomy" id="502025"/>
    <lineage>
        <taxon>Bacteria</taxon>
        <taxon>Pseudomonadati</taxon>
        <taxon>Myxococcota</taxon>
        <taxon>Polyangia</taxon>
        <taxon>Haliangiales</taxon>
        <taxon>Kofleriaceae</taxon>
        <taxon>Haliangium</taxon>
    </lineage>
</organism>
<keyword evidence="2" id="KW-1185">Reference proteome</keyword>
<name>D0LRT1_HALO1</name>